<protein>
    <recommendedName>
        <fullName evidence="4">Carboxypeptidase-like regulatory domain-containing protein</fullName>
    </recommendedName>
</protein>
<dbReference type="AlphaFoldDB" id="A0A6N9NF36"/>
<name>A0A6N9NF36_9FLAO</name>
<feature type="signal peptide" evidence="1">
    <location>
        <begin position="1"/>
        <end position="24"/>
    </location>
</feature>
<dbReference type="Pfam" id="PF18939">
    <property type="entry name" value="DUF5686"/>
    <property type="match status" value="1"/>
</dbReference>
<dbReference type="Gene3D" id="2.50.20.10">
    <property type="entry name" value="Lipoprotein localisation LolA/LolB/LppX"/>
    <property type="match status" value="1"/>
</dbReference>
<dbReference type="Pfam" id="PF13715">
    <property type="entry name" value="CarbopepD_reg_2"/>
    <property type="match status" value="1"/>
</dbReference>
<comment type="caution">
    <text evidence="2">The sequence shown here is derived from an EMBL/GenBank/DDBJ whole genome shotgun (WGS) entry which is preliminary data.</text>
</comment>
<accession>A0A6N9NF36</accession>
<dbReference type="Gene3D" id="2.60.40.1120">
    <property type="entry name" value="Carboxypeptidase-like, regulatory domain"/>
    <property type="match status" value="1"/>
</dbReference>
<evidence type="ECO:0000256" key="1">
    <source>
        <dbReference type="SAM" id="SignalP"/>
    </source>
</evidence>
<dbReference type="EMBL" id="WWNE01000004">
    <property type="protein sequence ID" value="NBG65256.1"/>
    <property type="molecule type" value="Genomic_DNA"/>
</dbReference>
<proteinExistence type="predicted"/>
<evidence type="ECO:0000313" key="2">
    <source>
        <dbReference type="EMBL" id="NBG65256.1"/>
    </source>
</evidence>
<sequence length="822" mass="94196">MSRNIFKLFFLTSITILCSQLLFAQKTIVSGSVIDAKTKEPMPFVNVIFKNTKSGTTTDIDGNYRIETYYASDSLTVSFIGYNSQTKKVRQDQSQVVNFEMSIGGGVELGEVVVTYTGNPAHKILDRVIDNKAINNREKYDAYEYEVYNKVEFDLNNISDEFKDRRVFNSLQFIFDYIDSTSSDKEYLPMFMTESLSDYYYRRDPKAEREVIKGTKVSGVSNESISQFLGDMYQNVNVYENHIGVFGKSFVSPIADFGKRFYKYYLIDSMVVDGNFCYQIEFVPKQAQEPVFSGTMWINDTTYAIKRIEAGINEQANINFINGFTVEQRYKKVDGEFWMLSKDNLVVDFTITKNSMGLYGRKTTTYKDFVMNKPRPDATFEGVEKVVVQKGANEKDEEFWDKNRHDSLSENEKNIYLMVDSVKNVPAFRTFIDVVQLVFTGYKEVGLFEIGPYFNAYSFNKVEGHRFRVGGRTSNNFSTQVMFDGYLAYGLKDERFKYGGGVLYFLSKEPRHSVSFNYSLDVEQLGLSQNAFSEDNILSSVLRRNPNDKLTGVEEFKLGTERFWFNGFSNTLSITNRTMKPLGSIRYNKSLDDGSLSSVSSIRTTEVGLKTRFAYQEAFVAGEFDRISLGTEYPILELNMGFGLKDVFGGDYNYTKVALSVSDNIKLGTFGRTEVKAQAGKYFGTLPFTLLEIHNGNETYFFDNAAFNLMNFFEFISDEYASLMMTHHFEGFFLNKIPLMRKLKWREVVTGRAVVGSLQDKNKAVLELPNNMYELTGPYAEAAVGIENIFKIIRVDALWRLTYLDHPDIAKFGIRATFEIQF</sequence>
<dbReference type="InterPro" id="IPR008969">
    <property type="entry name" value="CarboxyPept-like_regulatory"/>
</dbReference>
<dbReference type="RefSeq" id="WP_207554813.1">
    <property type="nucleotide sequence ID" value="NZ_WWNE01000004.1"/>
</dbReference>
<evidence type="ECO:0008006" key="4">
    <source>
        <dbReference type="Google" id="ProtNLM"/>
    </source>
</evidence>
<evidence type="ECO:0000313" key="3">
    <source>
        <dbReference type="Proteomes" id="UP000470771"/>
    </source>
</evidence>
<keyword evidence="1" id="KW-0732">Signal</keyword>
<dbReference type="Proteomes" id="UP000470771">
    <property type="component" value="Unassembled WGS sequence"/>
</dbReference>
<gene>
    <name evidence="2" type="ORF">GQN54_03960</name>
</gene>
<reference evidence="2 3" key="1">
    <citation type="submission" date="2019-12" db="EMBL/GenBank/DDBJ databases">
        <authorList>
            <person name="Zhao J."/>
        </authorList>
    </citation>
    <scope>NUCLEOTIDE SEQUENCE [LARGE SCALE GENOMIC DNA]</scope>
    <source>
        <strain evidence="2 3">S-15</strain>
    </source>
</reference>
<dbReference type="InterPro" id="IPR043741">
    <property type="entry name" value="DUF5686"/>
</dbReference>
<organism evidence="2 3">
    <name type="scientific">Acidiluteibacter ferrifornacis</name>
    <dbReference type="NCBI Taxonomy" id="2692424"/>
    <lineage>
        <taxon>Bacteria</taxon>
        <taxon>Pseudomonadati</taxon>
        <taxon>Bacteroidota</taxon>
        <taxon>Flavobacteriia</taxon>
        <taxon>Flavobacteriales</taxon>
        <taxon>Cryomorphaceae</taxon>
        <taxon>Acidiluteibacter</taxon>
    </lineage>
</organism>
<dbReference type="SUPFAM" id="SSF49464">
    <property type="entry name" value="Carboxypeptidase regulatory domain-like"/>
    <property type="match status" value="1"/>
</dbReference>
<keyword evidence="3" id="KW-1185">Reference proteome</keyword>
<feature type="chain" id="PRO_5026903367" description="Carboxypeptidase-like regulatory domain-containing protein" evidence="1">
    <location>
        <begin position="25"/>
        <end position="822"/>
    </location>
</feature>